<evidence type="ECO:0000313" key="1">
    <source>
        <dbReference type="EMBL" id="KAF2651786.1"/>
    </source>
</evidence>
<evidence type="ECO:0000313" key="2">
    <source>
        <dbReference type="Proteomes" id="UP000799324"/>
    </source>
</evidence>
<dbReference type="AlphaFoldDB" id="A0A6A6SVP7"/>
<accession>A0A6A6SVP7</accession>
<dbReference type="Proteomes" id="UP000799324">
    <property type="component" value="Unassembled WGS sequence"/>
</dbReference>
<dbReference type="EMBL" id="MU004417">
    <property type="protein sequence ID" value="KAF2651786.1"/>
    <property type="molecule type" value="Genomic_DNA"/>
</dbReference>
<name>A0A6A6SVP7_9PLEO</name>
<proteinExistence type="predicted"/>
<protein>
    <submittedName>
        <fullName evidence="1">Uncharacterized protein</fullName>
    </submittedName>
</protein>
<organism evidence="1 2">
    <name type="scientific">Lophiostoma macrostomum CBS 122681</name>
    <dbReference type="NCBI Taxonomy" id="1314788"/>
    <lineage>
        <taxon>Eukaryota</taxon>
        <taxon>Fungi</taxon>
        <taxon>Dikarya</taxon>
        <taxon>Ascomycota</taxon>
        <taxon>Pezizomycotina</taxon>
        <taxon>Dothideomycetes</taxon>
        <taxon>Pleosporomycetidae</taxon>
        <taxon>Pleosporales</taxon>
        <taxon>Lophiostomataceae</taxon>
        <taxon>Lophiostoma</taxon>
    </lineage>
</organism>
<keyword evidence="2" id="KW-1185">Reference proteome</keyword>
<gene>
    <name evidence="1" type="ORF">K491DRAFT_82420</name>
</gene>
<reference evidence="1" key="1">
    <citation type="journal article" date="2020" name="Stud. Mycol.">
        <title>101 Dothideomycetes genomes: a test case for predicting lifestyles and emergence of pathogens.</title>
        <authorList>
            <person name="Haridas S."/>
            <person name="Albert R."/>
            <person name="Binder M."/>
            <person name="Bloem J."/>
            <person name="Labutti K."/>
            <person name="Salamov A."/>
            <person name="Andreopoulos B."/>
            <person name="Baker S."/>
            <person name="Barry K."/>
            <person name="Bills G."/>
            <person name="Bluhm B."/>
            <person name="Cannon C."/>
            <person name="Castanera R."/>
            <person name="Culley D."/>
            <person name="Daum C."/>
            <person name="Ezra D."/>
            <person name="Gonzalez J."/>
            <person name="Henrissat B."/>
            <person name="Kuo A."/>
            <person name="Liang C."/>
            <person name="Lipzen A."/>
            <person name="Lutzoni F."/>
            <person name="Magnuson J."/>
            <person name="Mondo S."/>
            <person name="Nolan M."/>
            <person name="Ohm R."/>
            <person name="Pangilinan J."/>
            <person name="Park H.-J."/>
            <person name="Ramirez L."/>
            <person name="Alfaro M."/>
            <person name="Sun H."/>
            <person name="Tritt A."/>
            <person name="Yoshinaga Y."/>
            <person name="Zwiers L.-H."/>
            <person name="Turgeon B."/>
            <person name="Goodwin S."/>
            <person name="Spatafora J."/>
            <person name="Crous P."/>
            <person name="Grigoriev I."/>
        </authorList>
    </citation>
    <scope>NUCLEOTIDE SEQUENCE</scope>
    <source>
        <strain evidence="1">CBS 122681</strain>
    </source>
</reference>
<sequence length="131" mass="13820">MLTASPGHALGHPTWDASANSGSTLAHWLFANRHPPWTSRRFSGRRCLGRLFASSLRSPPSGASAAAVQRKGCRGQPGLMAPVSFVGASLRVLRAASRWVAAVYLAESYPESTAHAGSQHAQSPSSNTKVI</sequence>